<name>A0A8J2NBE5_FUSEQ</name>
<proteinExistence type="predicted"/>
<dbReference type="EMBL" id="CAJSTJ010000121">
    <property type="protein sequence ID" value="CAG7557948.1"/>
    <property type="molecule type" value="Genomic_DNA"/>
</dbReference>
<keyword evidence="1" id="KW-0175">Coiled coil</keyword>
<feature type="compositionally biased region" description="Basic and acidic residues" evidence="2">
    <location>
        <begin position="89"/>
        <end position="99"/>
    </location>
</feature>
<feature type="coiled-coil region" evidence="1">
    <location>
        <begin position="157"/>
        <end position="184"/>
    </location>
</feature>
<dbReference type="AlphaFoldDB" id="A0A8J2NBE5"/>
<evidence type="ECO:0000256" key="1">
    <source>
        <dbReference type="SAM" id="Coils"/>
    </source>
</evidence>
<sequence>MAKMSDLKREIEALRADNERLASENEALRSVATPTSAMAYIAKKFNLATGDRRPATESWTTTKFKACVQSCPLAKPLRPNHDTMSSQKRRVDEEAAGRTEERATGIYNKEAMDFTWPLLAQLTPEFNFQTQRQPAVDTLVQLVPQIRQLELERLSHIDTLERQIKDLGSKIQRLYSENEKLRVKPAAEDGTSPNTIVGKDDQDYLAEELKFVYKVASKLGLSLEKPTDHRELPILCGVICDEEQLAHLTTFMTNTLSFPFHNECLFCLKQVGLGAMAPMLVFGEDDLRCEAHKDDDAYVWISKHANGWFIGTGRG</sequence>
<accession>A0A8J2NBE5</accession>
<organism evidence="3 4">
    <name type="scientific">Fusarium equiseti</name>
    <name type="common">Fusarium scirpi</name>
    <dbReference type="NCBI Taxonomy" id="61235"/>
    <lineage>
        <taxon>Eukaryota</taxon>
        <taxon>Fungi</taxon>
        <taxon>Dikarya</taxon>
        <taxon>Ascomycota</taxon>
        <taxon>Pezizomycotina</taxon>
        <taxon>Sordariomycetes</taxon>
        <taxon>Hypocreomycetidae</taxon>
        <taxon>Hypocreales</taxon>
        <taxon>Nectriaceae</taxon>
        <taxon>Fusarium</taxon>
        <taxon>Fusarium incarnatum-equiseti species complex</taxon>
    </lineage>
</organism>
<feature type="coiled-coil region" evidence="1">
    <location>
        <begin position="4"/>
        <end position="31"/>
    </location>
</feature>
<protein>
    <submittedName>
        <fullName evidence="3">Uncharacterized protein</fullName>
    </submittedName>
</protein>
<evidence type="ECO:0000313" key="3">
    <source>
        <dbReference type="EMBL" id="CAG7557948.1"/>
    </source>
</evidence>
<comment type="caution">
    <text evidence="3">The sequence shown here is derived from an EMBL/GenBank/DDBJ whole genome shotgun (WGS) entry which is preliminary data.</text>
</comment>
<dbReference type="Proteomes" id="UP000693738">
    <property type="component" value="Unassembled WGS sequence"/>
</dbReference>
<evidence type="ECO:0000256" key="2">
    <source>
        <dbReference type="SAM" id="MobiDB-lite"/>
    </source>
</evidence>
<reference evidence="3" key="1">
    <citation type="submission" date="2021-05" db="EMBL/GenBank/DDBJ databases">
        <authorList>
            <person name="Khan N."/>
        </authorList>
    </citation>
    <scope>NUCLEOTIDE SEQUENCE</scope>
</reference>
<feature type="region of interest" description="Disordered" evidence="2">
    <location>
        <begin position="78"/>
        <end position="99"/>
    </location>
</feature>
<gene>
    <name evidence="3" type="ORF">FEQUK3_LOCUS3673</name>
</gene>
<evidence type="ECO:0000313" key="4">
    <source>
        <dbReference type="Proteomes" id="UP000693738"/>
    </source>
</evidence>